<reference evidence="7 8" key="1">
    <citation type="journal article" date="2020" name="Genomics">
        <title>Complete, high-quality genomes from long-read metagenomic sequencing of two wolf lichen thalli reveals enigmatic genome architecture.</title>
        <authorList>
            <person name="McKenzie S.K."/>
            <person name="Walston R.F."/>
            <person name="Allen J.L."/>
        </authorList>
    </citation>
    <scope>NUCLEOTIDE SEQUENCE [LARGE SCALE GENOMIC DNA]</scope>
    <source>
        <strain evidence="7">WasteWater1</strain>
    </source>
</reference>
<accession>A0A8H6C6U2</accession>
<gene>
    <name evidence="7" type="ORF">HO133_006568</name>
</gene>
<dbReference type="GO" id="GO:0004252">
    <property type="term" value="F:serine-type endopeptidase activity"/>
    <property type="evidence" value="ECO:0007669"/>
    <property type="project" value="TreeGrafter"/>
</dbReference>
<dbReference type="PANTHER" id="PTHR42776">
    <property type="entry name" value="SERINE PEPTIDASE S9 FAMILY MEMBER"/>
    <property type="match status" value="1"/>
</dbReference>
<dbReference type="InterPro" id="IPR029058">
    <property type="entry name" value="AB_hydrolase_fold"/>
</dbReference>
<dbReference type="SUPFAM" id="SSF53474">
    <property type="entry name" value="alpha/beta-Hydrolases"/>
    <property type="match status" value="1"/>
</dbReference>
<feature type="compositionally biased region" description="Basic residues" evidence="5">
    <location>
        <begin position="533"/>
        <end position="547"/>
    </location>
</feature>
<proteinExistence type="inferred from homology"/>
<dbReference type="Pfam" id="PF00326">
    <property type="entry name" value="Peptidase_S9"/>
    <property type="match status" value="1"/>
</dbReference>
<keyword evidence="8" id="KW-1185">Reference proteome</keyword>
<dbReference type="PANTHER" id="PTHR42776:SF13">
    <property type="entry name" value="DIPEPTIDYL-PEPTIDASE 5"/>
    <property type="match status" value="1"/>
</dbReference>
<evidence type="ECO:0000313" key="8">
    <source>
        <dbReference type="Proteomes" id="UP000593566"/>
    </source>
</evidence>
<dbReference type="InterPro" id="IPR011042">
    <property type="entry name" value="6-blade_b-propeller_TolB-like"/>
</dbReference>
<dbReference type="SUPFAM" id="SSF82171">
    <property type="entry name" value="DPP6 N-terminal domain-like"/>
    <property type="match status" value="1"/>
</dbReference>
<evidence type="ECO:0000256" key="1">
    <source>
        <dbReference type="ARBA" id="ARBA00010040"/>
    </source>
</evidence>
<comment type="similarity">
    <text evidence="1">Belongs to the peptidase S9C family.</text>
</comment>
<evidence type="ECO:0000259" key="6">
    <source>
        <dbReference type="Pfam" id="PF00326"/>
    </source>
</evidence>
<dbReference type="InterPro" id="IPR001375">
    <property type="entry name" value="Peptidase_S9_cat"/>
</dbReference>
<keyword evidence="2" id="KW-0732">Signal</keyword>
<protein>
    <recommendedName>
        <fullName evidence="4">Dipeptidyl-peptidase V</fullName>
    </recommendedName>
</protein>
<feature type="region of interest" description="Disordered" evidence="5">
    <location>
        <begin position="501"/>
        <end position="554"/>
    </location>
</feature>
<dbReference type="Gene3D" id="2.120.10.30">
    <property type="entry name" value="TolB, C-terminal domain"/>
    <property type="match status" value="1"/>
</dbReference>
<dbReference type="GeneID" id="59334969"/>
<sequence>MSRYYGSEKVKGGCRVCGLALLLGKRTFNLRTKRLSNKSFAVAVTGQASPDGTFFDPETAEKPRSSAREYDRLPVRIWDRYVTAEKNAIWYTRLEKHGNRYGVSSVGFVNALHGTSTTGPVLRRRLRSLGIGILFTAIDPAANHSIILKNELYYIPVQTYTEHPASPPHKVSIPNYDGTASSPTFSPDGTSAAFLRTKEPGSDFDRPRIFLIRDTDDVEDITEITTSESWYLQPLSLTFSSDAETLYVTAKEGGRRKLFQIPVPPASDEQAGEEATLAAAPSPLTSWGSVSSVHAVSPALLLLTLSSLTSNSVFITAHELSRHTDYSSSHFAQRYPQVSDIQIPGAGPYDVHAFVVKPSSLSADDKMQKEKKKKRYPLLFRIHGGPQDSFLDERSTRWNPAVFAESRLRRRPPEPDRLHGLRAGLHRRRQRRLDRDLVRCFNHVRATLDYADTDRAVATGYSYGGYTVNWIAGPPAFAARSRALVRHARIFGLTTLLSSNGSGRLAPRTAEGVGGPGPLAAHGRVDDADAGHPRRTGRSRRAWRRCGRGGVRGF</sequence>
<evidence type="ECO:0000313" key="7">
    <source>
        <dbReference type="EMBL" id="KAF6217741.1"/>
    </source>
</evidence>
<dbReference type="Proteomes" id="UP000593566">
    <property type="component" value="Unassembled WGS sequence"/>
</dbReference>
<dbReference type="AlphaFoldDB" id="A0A8H6C6U2"/>
<evidence type="ECO:0000256" key="2">
    <source>
        <dbReference type="ARBA" id="ARBA00022729"/>
    </source>
</evidence>
<dbReference type="EMBL" id="JACCJB010000025">
    <property type="protein sequence ID" value="KAF6217741.1"/>
    <property type="molecule type" value="Genomic_DNA"/>
</dbReference>
<feature type="compositionally biased region" description="Basic and acidic residues" evidence="5">
    <location>
        <begin position="523"/>
        <end position="532"/>
    </location>
</feature>
<evidence type="ECO:0000256" key="4">
    <source>
        <dbReference type="ARBA" id="ARBA00032829"/>
    </source>
</evidence>
<dbReference type="Gene3D" id="3.40.50.1820">
    <property type="entry name" value="alpha/beta hydrolase"/>
    <property type="match status" value="1"/>
</dbReference>
<evidence type="ECO:0000256" key="3">
    <source>
        <dbReference type="ARBA" id="ARBA00022801"/>
    </source>
</evidence>
<dbReference type="GO" id="GO:0006508">
    <property type="term" value="P:proteolysis"/>
    <property type="evidence" value="ECO:0007669"/>
    <property type="project" value="InterPro"/>
</dbReference>
<keyword evidence="3" id="KW-0378">Hydrolase</keyword>
<comment type="caution">
    <text evidence="7">The sequence shown here is derived from an EMBL/GenBank/DDBJ whole genome shotgun (WGS) entry which is preliminary data.</text>
</comment>
<dbReference type="RefSeq" id="XP_037147176.1">
    <property type="nucleotide sequence ID" value="XM_037297466.1"/>
</dbReference>
<name>A0A8H6C6U2_9LECA</name>
<feature type="domain" description="Peptidase S9 prolyl oligopeptidase catalytic" evidence="6">
    <location>
        <begin position="435"/>
        <end position="479"/>
    </location>
</feature>
<organism evidence="7 8">
    <name type="scientific">Letharia lupina</name>
    <dbReference type="NCBI Taxonomy" id="560253"/>
    <lineage>
        <taxon>Eukaryota</taxon>
        <taxon>Fungi</taxon>
        <taxon>Dikarya</taxon>
        <taxon>Ascomycota</taxon>
        <taxon>Pezizomycotina</taxon>
        <taxon>Lecanoromycetes</taxon>
        <taxon>OSLEUM clade</taxon>
        <taxon>Lecanoromycetidae</taxon>
        <taxon>Lecanorales</taxon>
        <taxon>Lecanorineae</taxon>
        <taxon>Parmeliaceae</taxon>
        <taxon>Letharia</taxon>
    </lineage>
</organism>
<evidence type="ECO:0000256" key="5">
    <source>
        <dbReference type="SAM" id="MobiDB-lite"/>
    </source>
</evidence>